<reference evidence="2 3" key="1">
    <citation type="journal article" date="2014" name="Agronomy (Basel)">
        <title>A Draft Genome Sequence for Ensete ventricosum, the Drought-Tolerant Tree Against Hunger.</title>
        <authorList>
            <person name="Harrison J."/>
            <person name="Moore K.A."/>
            <person name="Paszkiewicz K."/>
            <person name="Jones T."/>
            <person name="Grant M."/>
            <person name="Ambacheew D."/>
            <person name="Muzemil S."/>
            <person name="Studholme D.J."/>
        </authorList>
    </citation>
    <scope>NUCLEOTIDE SEQUENCE [LARGE SCALE GENOMIC DNA]</scope>
</reference>
<dbReference type="EMBL" id="AMZH03041366">
    <property type="protein sequence ID" value="RRT31324.1"/>
    <property type="molecule type" value="Genomic_DNA"/>
</dbReference>
<dbReference type="AlphaFoldDB" id="A0A426WVN6"/>
<protein>
    <submittedName>
        <fullName evidence="2">Uncharacterized protein</fullName>
    </submittedName>
</protein>
<evidence type="ECO:0000313" key="3">
    <source>
        <dbReference type="Proteomes" id="UP000287651"/>
    </source>
</evidence>
<name>A0A426WVN6_ENSVE</name>
<evidence type="ECO:0000313" key="2">
    <source>
        <dbReference type="EMBL" id="RRT31324.1"/>
    </source>
</evidence>
<comment type="caution">
    <text evidence="2">The sequence shown here is derived from an EMBL/GenBank/DDBJ whole genome shotgun (WGS) entry which is preliminary data.</text>
</comment>
<feature type="non-terminal residue" evidence="2">
    <location>
        <position position="1"/>
    </location>
</feature>
<organism evidence="2 3">
    <name type="scientific">Ensete ventricosum</name>
    <name type="common">Abyssinian banana</name>
    <name type="synonym">Musa ensete</name>
    <dbReference type="NCBI Taxonomy" id="4639"/>
    <lineage>
        <taxon>Eukaryota</taxon>
        <taxon>Viridiplantae</taxon>
        <taxon>Streptophyta</taxon>
        <taxon>Embryophyta</taxon>
        <taxon>Tracheophyta</taxon>
        <taxon>Spermatophyta</taxon>
        <taxon>Magnoliopsida</taxon>
        <taxon>Liliopsida</taxon>
        <taxon>Zingiberales</taxon>
        <taxon>Musaceae</taxon>
        <taxon>Ensete</taxon>
    </lineage>
</organism>
<evidence type="ECO:0000256" key="1">
    <source>
        <dbReference type="SAM" id="MobiDB-lite"/>
    </source>
</evidence>
<sequence>EQPSPAVIAGEGRYAVKQPAQATGKKPAEEHLTGTEDAKQSATSGRSHPWRRLP</sequence>
<feature type="compositionally biased region" description="Basic and acidic residues" evidence="1">
    <location>
        <begin position="26"/>
        <end position="39"/>
    </location>
</feature>
<dbReference type="Proteomes" id="UP000287651">
    <property type="component" value="Unassembled WGS sequence"/>
</dbReference>
<proteinExistence type="predicted"/>
<accession>A0A426WVN6</accession>
<gene>
    <name evidence="2" type="ORF">B296_00057501</name>
</gene>
<feature type="region of interest" description="Disordered" evidence="1">
    <location>
        <begin position="1"/>
        <end position="54"/>
    </location>
</feature>